<dbReference type="STRING" id="106004.A0A1Y2G205"/>
<dbReference type="InterPro" id="IPR050275">
    <property type="entry name" value="PGM_Phosphatase"/>
</dbReference>
<dbReference type="AlphaFoldDB" id="A0A1Y2G205"/>
<sequence length="225" mass="25156">MGKHGHPTMPRVFIVRHGQTEWSLNGRHTGTTDIPLTQQGVELIKGLAPQVVGDGKLLDPKNLQQVYVSPRQRAQQTFDLLFEGSEKPPMAVEEGVREWTYGDYEGLTSSTIKEQRGKSWDIWTEGCPGGESAQEMSDRCDEMIAKILKRCQDHHAKKGDEDGQGDVLIVSHGHFTRCFLTRWCQLPLTQGRIFVSDTGAISVCGYQHGSFEERSLLGTNLYGQL</sequence>
<accession>A0A1Y2G205</accession>
<feature type="active site" description="Tele-phosphohistidine intermediate" evidence="1">
    <location>
        <position position="17"/>
    </location>
</feature>
<name>A0A1Y2G205_9BASI</name>
<evidence type="ECO:0000313" key="3">
    <source>
        <dbReference type="EMBL" id="ORY90208.1"/>
    </source>
</evidence>
<gene>
    <name evidence="3" type="ORF">BCR35DRAFT_135078</name>
</gene>
<dbReference type="Proteomes" id="UP000193467">
    <property type="component" value="Unassembled WGS sequence"/>
</dbReference>
<feature type="binding site" evidence="2">
    <location>
        <position position="73"/>
    </location>
    <ligand>
        <name>substrate</name>
    </ligand>
</feature>
<feature type="active site" description="Proton donor/acceptor" evidence="1">
    <location>
        <position position="98"/>
    </location>
</feature>
<reference evidence="3 4" key="1">
    <citation type="submission" date="2016-07" db="EMBL/GenBank/DDBJ databases">
        <title>Pervasive Adenine N6-methylation of Active Genes in Fungi.</title>
        <authorList>
            <consortium name="DOE Joint Genome Institute"/>
            <person name="Mondo S.J."/>
            <person name="Dannebaum R.O."/>
            <person name="Kuo R.C."/>
            <person name="Labutti K."/>
            <person name="Haridas S."/>
            <person name="Kuo A."/>
            <person name="Salamov A."/>
            <person name="Ahrendt S.R."/>
            <person name="Lipzen A."/>
            <person name="Sullivan W."/>
            <person name="Andreopoulos W.B."/>
            <person name="Clum A."/>
            <person name="Lindquist E."/>
            <person name="Daum C."/>
            <person name="Ramamoorthy G.K."/>
            <person name="Gryganskyi A."/>
            <person name="Culley D."/>
            <person name="Magnuson J.K."/>
            <person name="James T.Y."/>
            <person name="O'Malley M.A."/>
            <person name="Stajich J.E."/>
            <person name="Spatafora J.W."/>
            <person name="Visel A."/>
            <person name="Grigoriev I.V."/>
        </authorList>
    </citation>
    <scope>NUCLEOTIDE SEQUENCE [LARGE SCALE GENOMIC DNA]</scope>
    <source>
        <strain evidence="3 4">62-1032</strain>
    </source>
</reference>
<proteinExistence type="predicted"/>
<keyword evidence="4" id="KW-1185">Reference proteome</keyword>
<evidence type="ECO:0000256" key="1">
    <source>
        <dbReference type="PIRSR" id="PIRSR613078-1"/>
    </source>
</evidence>
<dbReference type="InterPro" id="IPR029033">
    <property type="entry name" value="His_PPase_superfam"/>
</dbReference>
<dbReference type="SUPFAM" id="SSF53254">
    <property type="entry name" value="Phosphoglycerate mutase-like"/>
    <property type="match status" value="1"/>
</dbReference>
<dbReference type="InParanoid" id="A0A1Y2G205"/>
<dbReference type="GO" id="GO:0046390">
    <property type="term" value="P:ribose phosphate biosynthetic process"/>
    <property type="evidence" value="ECO:0007669"/>
    <property type="project" value="TreeGrafter"/>
</dbReference>
<dbReference type="OrthoDB" id="4818801at2759"/>
<dbReference type="GO" id="GO:0050278">
    <property type="term" value="F:sedoheptulose-bisphosphatase activity"/>
    <property type="evidence" value="ECO:0007669"/>
    <property type="project" value="TreeGrafter"/>
</dbReference>
<dbReference type="InterPro" id="IPR013078">
    <property type="entry name" value="His_Pase_superF_clade-1"/>
</dbReference>
<feature type="binding site" evidence="2">
    <location>
        <begin position="29"/>
        <end position="30"/>
    </location>
    <ligand>
        <name>substrate</name>
    </ligand>
</feature>
<evidence type="ECO:0000256" key="2">
    <source>
        <dbReference type="PIRSR" id="PIRSR613078-2"/>
    </source>
</evidence>
<dbReference type="SMART" id="SM00855">
    <property type="entry name" value="PGAM"/>
    <property type="match status" value="1"/>
</dbReference>
<dbReference type="PANTHER" id="PTHR48100">
    <property type="entry name" value="BROAD-SPECIFICITY PHOSPHATASE YOR283W-RELATED"/>
    <property type="match status" value="1"/>
</dbReference>
<dbReference type="PANTHER" id="PTHR48100:SF15">
    <property type="entry name" value="SEDOHEPTULOSE 1,7-BISPHOSPHATASE"/>
    <property type="match status" value="1"/>
</dbReference>
<comment type="caution">
    <text evidence="3">The sequence shown here is derived from an EMBL/GenBank/DDBJ whole genome shotgun (WGS) entry which is preliminary data.</text>
</comment>
<dbReference type="CDD" id="cd07067">
    <property type="entry name" value="HP_PGM_like"/>
    <property type="match status" value="1"/>
</dbReference>
<evidence type="ECO:0000313" key="4">
    <source>
        <dbReference type="Proteomes" id="UP000193467"/>
    </source>
</evidence>
<dbReference type="EMBL" id="MCGR01000004">
    <property type="protein sequence ID" value="ORY90208.1"/>
    <property type="molecule type" value="Genomic_DNA"/>
</dbReference>
<dbReference type="Gene3D" id="3.40.50.1240">
    <property type="entry name" value="Phosphoglycerate mutase-like"/>
    <property type="match status" value="1"/>
</dbReference>
<protein>
    <submittedName>
        <fullName evidence="3">Histidine phosphatase superfamily</fullName>
    </submittedName>
</protein>
<organism evidence="3 4">
    <name type="scientific">Leucosporidium creatinivorum</name>
    <dbReference type="NCBI Taxonomy" id="106004"/>
    <lineage>
        <taxon>Eukaryota</taxon>
        <taxon>Fungi</taxon>
        <taxon>Dikarya</taxon>
        <taxon>Basidiomycota</taxon>
        <taxon>Pucciniomycotina</taxon>
        <taxon>Microbotryomycetes</taxon>
        <taxon>Leucosporidiales</taxon>
        <taxon>Leucosporidium</taxon>
    </lineage>
</organism>
<dbReference type="Pfam" id="PF00300">
    <property type="entry name" value="His_Phos_1"/>
    <property type="match status" value="1"/>
</dbReference>
<feature type="binding site" evidence="2">
    <location>
        <begin position="98"/>
        <end position="101"/>
    </location>
    <ligand>
        <name>substrate</name>
    </ligand>
</feature>